<reference evidence="9" key="1">
    <citation type="journal article" date="2018" name="Nat. Microbiol.">
        <title>Leveraging single-cell genomics to expand the fungal tree of life.</title>
        <authorList>
            <person name="Ahrendt S.R."/>
            <person name="Quandt C.A."/>
            <person name="Ciobanu D."/>
            <person name="Clum A."/>
            <person name="Salamov A."/>
            <person name="Andreopoulos B."/>
            <person name="Cheng J.F."/>
            <person name="Woyke T."/>
            <person name="Pelin A."/>
            <person name="Henrissat B."/>
            <person name="Reynolds N.K."/>
            <person name="Benny G.L."/>
            <person name="Smith M.E."/>
            <person name="James T.Y."/>
            <person name="Grigoriev I.V."/>
        </authorList>
    </citation>
    <scope>NUCLEOTIDE SEQUENCE [LARGE SCALE GENOMIC DNA]</scope>
    <source>
        <strain evidence="9">RSA 468</strain>
    </source>
</reference>
<keyword evidence="3 7" id="KW-0812">Transmembrane</keyword>
<protein>
    <submittedName>
        <fullName evidence="8">Eukaryotic membrane protein family-domain-containing protein</fullName>
    </submittedName>
</protein>
<dbReference type="Pfam" id="PF05346">
    <property type="entry name" value="DUF747"/>
    <property type="match status" value="1"/>
</dbReference>
<feature type="transmembrane region" description="Helical" evidence="7">
    <location>
        <begin position="493"/>
        <end position="514"/>
    </location>
</feature>
<evidence type="ECO:0000256" key="4">
    <source>
        <dbReference type="ARBA" id="ARBA00022989"/>
    </source>
</evidence>
<organism evidence="8 9">
    <name type="scientific">Dimargaris cristalligena</name>
    <dbReference type="NCBI Taxonomy" id="215637"/>
    <lineage>
        <taxon>Eukaryota</taxon>
        <taxon>Fungi</taxon>
        <taxon>Fungi incertae sedis</taxon>
        <taxon>Zoopagomycota</taxon>
        <taxon>Kickxellomycotina</taxon>
        <taxon>Dimargaritomycetes</taxon>
        <taxon>Dimargaritales</taxon>
        <taxon>Dimargaritaceae</taxon>
        <taxon>Dimargaris</taxon>
    </lineage>
</organism>
<dbReference type="GO" id="GO:0005789">
    <property type="term" value="C:endoplasmic reticulum membrane"/>
    <property type="evidence" value="ECO:0007669"/>
    <property type="project" value="TreeGrafter"/>
</dbReference>
<dbReference type="EMBL" id="ML002546">
    <property type="protein sequence ID" value="RKP37087.1"/>
    <property type="molecule type" value="Genomic_DNA"/>
</dbReference>
<keyword evidence="9" id="KW-1185">Reference proteome</keyword>
<evidence type="ECO:0000256" key="3">
    <source>
        <dbReference type="ARBA" id="ARBA00022692"/>
    </source>
</evidence>
<feature type="compositionally biased region" description="Pro residues" evidence="6">
    <location>
        <begin position="1"/>
        <end position="15"/>
    </location>
</feature>
<dbReference type="InterPro" id="IPR008010">
    <property type="entry name" value="Tatp1"/>
</dbReference>
<feature type="transmembrane region" description="Helical" evidence="7">
    <location>
        <begin position="157"/>
        <end position="176"/>
    </location>
</feature>
<feature type="region of interest" description="Disordered" evidence="6">
    <location>
        <begin position="1"/>
        <end position="114"/>
    </location>
</feature>
<keyword evidence="5 7" id="KW-0472">Membrane</keyword>
<comment type="subcellular location">
    <subcellularLocation>
        <location evidence="1">Membrane</location>
        <topology evidence="1">Multi-pass membrane protein</topology>
    </subcellularLocation>
</comment>
<comment type="similarity">
    <text evidence="2">Belongs to the TAPT1 family.</text>
</comment>
<keyword evidence="4 7" id="KW-1133">Transmembrane helix</keyword>
<evidence type="ECO:0000256" key="1">
    <source>
        <dbReference type="ARBA" id="ARBA00004141"/>
    </source>
</evidence>
<dbReference type="PANTHER" id="PTHR13317">
    <property type="entry name" value="TRANSMEMBRANE ANTERIOR POSTERIOR TRANSFORMATION PROTEIN 1 HOMOLOG"/>
    <property type="match status" value="1"/>
</dbReference>
<feature type="non-terminal residue" evidence="8">
    <location>
        <position position="586"/>
    </location>
</feature>
<dbReference type="PANTHER" id="PTHR13317:SF4">
    <property type="entry name" value="TRANSMEMBRANE ANTERIOR POSTERIOR TRANSFORMATION PROTEIN 1 HOMOLOG"/>
    <property type="match status" value="1"/>
</dbReference>
<dbReference type="AlphaFoldDB" id="A0A4P9ZU77"/>
<evidence type="ECO:0000256" key="2">
    <source>
        <dbReference type="ARBA" id="ARBA00008803"/>
    </source>
</evidence>
<dbReference type="Proteomes" id="UP000268162">
    <property type="component" value="Unassembled WGS sequence"/>
</dbReference>
<evidence type="ECO:0000256" key="5">
    <source>
        <dbReference type="ARBA" id="ARBA00023136"/>
    </source>
</evidence>
<gene>
    <name evidence="8" type="ORF">BJ085DRAFT_16765</name>
</gene>
<name>A0A4P9ZU77_9FUNG</name>
<proteinExistence type="inferred from homology"/>
<dbReference type="STRING" id="215637.A0A4P9ZU77"/>
<evidence type="ECO:0000256" key="6">
    <source>
        <dbReference type="SAM" id="MobiDB-lite"/>
    </source>
</evidence>
<evidence type="ECO:0000313" key="9">
    <source>
        <dbReference type="Proteomes" id="UP000268162"/>
    </source>
</evidence>
<evidence type="ECO:0000256" key="7">
    <source>
        <dbReference type="SAM" id="Phobius"/>
    </source>
</evidence>
<accession>A0A4P9ZU77</accession>
<feature type="transmembrane region" description="Helical" evidence="7">
    <location>
        <begin position="547"/>
        <end position="568"/>
    </location>
</feature>
<evidence type="ECO:0000313" key="8">
    <source>
        <dbReference type="EMBL" id="RKP37087.1"/>
    </source>
</evidence>
<feature type="compositionally biased region" description="Low complexity" evidence="6">
    <location>
        <begin position="71"/>
        <end position="114"/>
    </location>
</feature>
<feature type="transmembrane region" description="Helical" evidence="7">
    <location>
        <begin position="411"/>
        <end position="428"/>
    </location>
</feature>
<feature type="compositionally biased region" description="Low complexity" evidence="6">
    <location>
        <begin position="16"/>
        <end position="26"/>
    </location>
</feature>
<sequence>MEEKTPTPPASPPASPSAGSTAGDGPCPDPVSPPREDGPCPDPVSSPREDGPCPEPVSPPRGDDPAPPLPSDTISDSNNNDDNNNNNSSSGEGSSSSESSSKSSSKATSSAPSDSGWFSLWDHIQAELDLKEYDSLMDVQHERVSNFLQIPRQVEKLMIFGVFVALDAFLYLFTILPARIALTLWTIARRPFLPSDHILRQRRAWLFPSQRCDLMKGFLILVCCLMLQSFDSAQLYHMVRGQSTIKVYVIFNMLEVFDRLCSAFGRDILDTLLSEISFYPQAWEQQPDQQWRRFGQIVQHTVIAIIYMFIHAMVLFYYLVTLNVTINSYDYSLLTLLLSNQFAEIKSNVFKRYEKENLFQICCSDIVERFQIGIMLTIITLKNWIELSSGTIQADTGFSQIALPFSFSPHWAWAILTRVLTPALLVYCSEMLADWTKHAFITKFNQVRPEVYGRYTDILCRDLVAAEPSSRPPANQHRIRIERSLAVGNRMGLATLPLACIVIHNSIHILRMVFQSDPTSPLFYEWVGLDLHHHSYLFSPLLAVVEYGGWVLLAMMAYACLVFIKLLLGINLVQYAWNRYEGLQNR</sequence>
<feature type="compositionally biased region" description="Pro residues" evidence="6">
    <location>
        <begin position="53"/>
        <end position="70"/>
    </location>
</feature>
<feature type="transmembrane region" description="Helical" evidence="7">
    <location>
        <begin position="301"/>
        <end position="320"/>
    </location>
</feature>